<feature type="non-terminal residue" evidence="2">
    <location>
        <position position="20"/>
    </location>
</feature>
<name>A0A6J4VQU5_9BACT</name>
<reference evidence="2" key="1">
    <citation type="submission" date="2020-02" db="EMBL/GenBank/DDBJ databases">
        <authorList>
            <person name="Meier V. D."/>
        </authorList>
    </citation>
    <scope>NUCLEOTIDE SEQUENCE</scope>
    <source>
        <strain evidence="2">AVDCRST_MAG88</strain>
    </source>
</reference>
<evidence type="ECO:0000313" key="2">
    <source>
        <dbReference type="EMBL" id="CAA9586481.1"/>
    </source>
</evidence>
<accession>A0A6J4VQU5</accession>
<proteinExistence type="predicted"/>
<organism evidence="2">
    <name type="scientific">uncultured Thermomicrobiales bacterium</name>
    <dbReference type="NCBI Taxonomy" id="1645740"/>
    <lineage>
        <taxon>Bacteria</taxon>
        <taxon>Pseudomonadati</taxon>
        <taxon>Thermomicrobiota</taxon>
        <taxon>Thermomicrobia</taxon>
        <taxon>Thermomicrobiales</taxon>
        <taxon>environmental samples</taxon>
    </lineage>
</organism>
<sequence>CKWQQQLPGSRFRRRSPRLS</sequence>
<feature type="region of interest" description="Disordered" evidence="1">
    <location>
        <begin position="1"/>
        <end position="20"/>
    </location>
</feature>
<dbReference type="AlphaFoldDB" id="A0A6J4VQU5"/>
<protein>
    <submittedName>
        <fullName evidence="2">Uncharacterized protein</fullName>
    </submittedName>
</protein>
<feature type="non-terminal residue" evidence="2">
    <location>
        <position position="1"/>
    </location>
</feature>
<gene>
    <name evidence="2" type="ORF">AVDCRST_MAG88-4019</name>
</gene>
<evidence type="ECO:0000256" key="1">
    <source>
        <dbReference type="SAM" id="MobiDB-lite"/>
    </source>
</evidence>
<feature type="compositionally biased region" description="Basic residues" evidence="1">
    <location>
        <begin position="11"/>
        <end position="20"/>
    </location>
</feature>
<dbReference type="EMBL" id="CADCWM010000993">
    <property type="protein sequence ID" value="CAA9586481.1"/>
    <property type="molecule type" value="Genomic_DNA"/>
</dbReference>